<sequence length="244" mass="27031">MSAQSQSPSQSQPSSYAPFHPRGSARARSRGGLGKHLRARGRGHRGGRPAEFKERLLLESERPDELDEEEVAELNTRYAKRTLSTNADRYDEPEPEIGSDGQPIADLEVDLSAFLARQRLEDSSKPLFGQATTDDDDDVDPSLAHINPNSSNKRPPTKGKAQQIEWDASLEEMEHNKNVAQARSEMKERLRASAACQMGKTATREHAGRQAKSLKEAPPLPQDPSLPAKSPRAEMEDFLDNLLN</sequence>
<organism evidence="2 3">
    <name type="scientific">Lactarius akahatsu</name>
    <dbReference type="NCBI Taxonomy" id="416441"/>
    <lineage>
        <taxon>Eukaryota</taxon>
        <taxon>Fungi</taxon>
        <taxon>Dikarya</taxon>
        <taxon>Basidiomycota</taxon>
        <taxon>Agaricomycotina</taxon>
        <taxon>Agaricomycetes</taxon>
        <taxon>Russulales</taxon>
        <taxon>Russulaceae</taxon>
        <taxon>Lactarius</taxon>
    </lineage>
</organism>
<dbReference type="AlphaFoldDB" id="A0AAD4LEG8"/>
<reference evidence="2" key="1">
    <citation type="submission" date="2022-01" db="EMBL/GenBank/DDBJ databases">
        <title>Comparative genomics reveals a dynamic genome evolution in the ectomycorrhizal milk-cap (Lactarius) mushrooms.</title>
        <authorList>
            <consortium name="DOE Joint Genome Institute"/>
            <person name="Lebreton A."/>
            <person name="Tang N."/>
            <person name="Kuo A."/>
            <person name="LaButti K."/>
            <person name="Drula E."/>
            <person name="Barry K."/>
            <person name="Clum A."/>
            <person name="Lipzen A."/>
            <person name="Mousain D."/>
            <person name="Ng V."/>
            <person name="Wang R."/>
            <person name="Wang X."/>
            <person name="Dai Y."/>
            <person name="Henrissat B."/>
            <person name="Grigoriev I.V."/>
            <person name="Guerin-Laguette A."/>
            <person name="Yu F."/>
            <person name="Martin F.M."/>
        </authorList>
    </citation>
    <scope>NUCLEOTIDE SEQUENCE</scope>
    <source>
        <strain evidence="2">QP</strain>
    </source>
</reference>
<dbReference type="Proteomes" id="UP001201163">
    <property type="component" value="Unassembled WGS sequence"/>
</dbReference>
<evidence type="ECO:0000313" key="3">
    <source>
        <dbReference type="Proteomes" id="UP001201163"/>
    </source>
</evidence>
<evidence type="ECO:0000256" key="1">
    <source>
        <dbReference type="SAM" id="MobiDB-lite"/>
    </source>
</evidence>
<accession>A0AAD4LEG8</accession>
<feature type="region of interest" description="Disordered" evidence="1">
    <location>
        <begin position="121"/>
        <end position="244"/>
    </location>
</feature>
<feature type="compositionally biased region" description="Basic residues" evidence="1">
    <location>
        <begin position="23"/>
        <end position="47"/>
    </location>
</feature>
<proteinExistence type="predicted"/>
<name>A0AAD4LEG8_9AGAM</name>
<feature type="region of interest" description="Disordered" evidence="1">
    <location>
        <begin position="1"/>
        <end position="104"/>
    </location>
</feature>
<keyword evidence="3" id="KW-1185">Reference proteome</keyword>
<feature type="compositionally biased region" description="Low complexity" evidence="1">
    <location>
        <begin position="1"/>
        <end position="15"/>
    </location>
</feature>
<evidence type="ECO:0000313" key="2">
    <source>
        <dbReference type="EMBL" id="KAH8986577.1"/>
    </source>
</evidence>
<protein>
    <submittedName>
        <fullName evidence="2">Uncharacterized protein</fullName>
    </submittedName>
</protein>
<gene>
    <name evidence="2" type="ORF">EDB92DRAFT_1878747</name>
</gene>
<feature type="compositionally biased region" description="Basic and acidic residues" evidence="1">
    <location>
        <begin position="48"/>
        <end position="63"/>
    </location>
</feature>
<comment type="caution">
    <text evidence="2">The sequence shown here is derived from an EMBL/GenBank/DDBJ whole genome shotgun (WGS) entry which is preliminary data.</text>
</comment>
<dbReference type="EMBL" id="JAKELL010000053">
    <property type="protein sequence ID" value="KAH8986577.1"/>
    <property type="molecule type" value="Genomic_DNA"/>
</dbReference>